<proteinExistence type="predicted"/>
<evidence type="ECO:0000313" key="5">
    <source>
        <dbReference type="EMBL" id="MST73162.1"/>
    </source>
</evidence>
<evidence type="ECO:0000259" key="4">
    <source>
        <dbReference type="PROSITE" id="PS51084"/>
    </source>
</evidence>
<gene>
    <name evidence="5" type="ORF">FYJ68_08600</name>
</gene>
<organism evidence="5 6">
    <name type="scientific">Olsenella porci</name>
    <dbReference type="NCBI Taxonomy" id="2652279"/>
    <lineage>
        <taxon>Bacteria</taxon>
        <taxon>Bacillati</taxon>
        <taxon>Actinomycetota</taxon>
        <taxon>Coriobacteriia</taxon>
        <taxon>Coriobacteriales</taxon>
        <taxon>Atopobiaceae</taxon>
        <taxon>Olsenella</taxon>
    </lineage>
</organism>
<dbReference type="InterPro" id="IPR001310">
    <property type="entry name" value="Histidine_triad_HIT"/>
</dbReference>
<dbReference type="PROSITE" id="PS00892">
    <property type="entry name" value="HIT_1"/>
    <property type="match status" value="1"/>
</dbReference>
<dbReference type="InterPro" id="IPR019808">
    <property type="entry name" value="Histidine_triad_CS"/>
</dbReference>
<evidence type="ECO:0000256" key="2">
    <source>
        <dbReference type="PIRSR" id="PIRSR601310-3"/>
    </source>
</evidence>
<evidence type="ECO:0000256" key="3">
    <source>
        <dbReference type="PROSITE-ProRule" id="PRU00464"/>
    </source>
</evidence>
<dbReference type="Pfam" id="PF01230">
    <property type="entry name" value="HIT"/>
    <property type="match status" value="1"/>
</dbReference>
<evidence type="ECO:0000313" key="6">
    <source>
        <dbReference type="Proteomes" id="UP000469325"/>
    </source>
</evidence>
<dbReference type="PANTHER" id="PTHR23089">
    <property type="entry name" value="HISTIDINE TRIAD HIT PROTEIN"/>
    <property type="match status" value="1"/>
</dbReference>
<dbReference type="PRINTS" id="PR00332">
    <property type="entry name" value="HISTRIAD"/>
</dbReference>
<dbReference type="RefSeq" id="WP_154435805.1">
    <property type="nucleotide sequence ID" value="NZ_VUNC01000007.1"/>
</dbReference>
<accession>A0A6N7XC47</accession>
<dbReference type="SUPFAM" id="SSF54197">
    <property type="entry name" value="HIT-like"/>
    <property type="match status" value="1"/>
</dbReference>
<dbReference type="Gene3D" id="3.30.428.10">
    <property type="entry name" value="HIT-like"/>
    <property type="match status" value="1"/>
</dbReference>
<dbReference type="InterPro" id="IPR036265">
    <property type="entry name" value="HIT-like_sf"/>
</dbReference>
<protein>
    <submittedName>
        <fullName evidence="5">HIT domain-containing protein</fullName>
    </submittedName>
</protein>
<evidence type="ECO:0000256" key="1">
    <source>
        <dbReference type="PIRSR" id="PIRSR601310-1"/>
    </source>
</evidence>
<name>A0A6N7XC47_9ACTN</name>
<dbReference type="AlphaFoldDB" id="A0A6N7XC47"/>
<keyword evidence="6" id="KW-1185">Reference proteome</keyword>
<dbReference type="InterPro" id="IPR011146">
    <property type="entry name" value="HIT-like"/>
</dbReference>
<feature type="domain" description="HIT" evidence="4">
    <location>
        <begin position="8"/>
        <end position="115"/>
    </location>
</feature>
<feature type="short sequence motif" description="Histidine triad motif" evidence="2 3">
    <location>
        <begin position="99"/>
        <end position="103"/>
    </location>
</feature>
<dbReference type="GO" id="GO:0003824">
    <property type="term" value="F:catalytic activity"/>
    <property type="evidence" value="ECO:0007669"/>
    <property type="project" value="InterPro"/>
</dbReference>
<reference evidence="5 6" key="1">
    <citation type="submission" date="2019-08" db="EMBL/GenBank/DDBJ databases">
        <title>In-depth cultivation of the pig gut microbiome towards novel bacterial diversity and tailored functional studies.</title>
        <authorList>
            <person name="Wylensek D."/>
            <person name="Hitch T.C.A."/>
            <person name="Clavel T."/>
        </authorList>
    </citation>
    <scope>NUCLEOTIDE SEQUENCE [LARGE SCALE GENOMIC DNA]</scope>
    <source>
        <strain evidence="5 6">CA-Schmier-601-WT-1</strain>
    </source>
</reference>
<dbReference type="PROSITE" id="PS51084">
    <property type="entry name" value="HIT_2"/>
    <property type="match status" value="1"/>
</dbReference>
<dbReference type="EMBL" id="VUNC01000007">
    <property type="protein sequence ID" value="MST73162.1"/>
    <property type="molecule type" value="Genomic_DNA"/>
</dbReference>
<sequence>MATKDDCIFCKIANHQIESDYVYEDDLVCAFRDMNPQAPVHVLVVPKDHYDNLVDDVPAETLAALAHGVDEVAKRTGIRESGFRVIANTGDAAGQTVHHLHLHVLGGEGLGEGLLPKE</sequence>
<feature type="active site" description="Tele-AMP-histidine intermediate" evidence="1">
    <location>
        <position position="101"/>
    </location>
</feature>
<comment type="caution">
    <text evidence="5">The sequence shown here is derived from an EMBL/GenBank/DDBJ whole genome shotgun (WGS) entry which is preliminary data.</text>
</comment>
<dbReference type="Proteomes" id="UP000469325">
    <property type="component" value="Unassembled WGS sequence"/>
</dbReference>